<feature type="chain" id="PRO_5046126420" evidence="1">
    <location>
        <begin position="30"/>
        <end position="138"/>
    </location>
</feature>
<dbReference type="RefSeq" id="WP_378303034.1">
    <property type="nucleotide sequence ID" value="NZ_JBHUKS010000006.1"/>
</dbReference>
<comment type="caution">
    <text evidence="2">The sequence shown here is derived from an EMBL/GenBank/DDBJ whole genome shotgun (WGS) entry which is preliminary data.</text>
</comment>
<dbReference type="EMBL" id="JBHUKS010000006">
    <property type="protein sequence ID" value="MFD2467896.1"/>
    <property type="molecule type" value="Genomic_DNA"/>
</dbReference>
<accession>A0ABW5H4A4</accession>
<reference evidence="3" key="1">
    <citation type="journal article" date="2019" name="Int. J. Syst. Evol. Microbiol.">
        <title>The Global Catalogue of Microorganisms (GCM) 10K type strain sequencing project: providing services to taxonomists for standard genome sequencing and annotation.</title>
        <authorList>
            <consortium name="The Broad Institute Genomics Platform"/>
            <consortium name="The Broad Institute Genome Sequencing Center for Infectious Disease"/>
            <person name="Wu L."/>
            <person name="Ma J."/>
        </authorList>
    </citation>
    <scope>NUCLEOTIDE SEQUENCE [LARGE SCALE GENOMIC DNA]</scope>
    <source>
        <strain evidence="3">CGMCC 4.7641</strain>
    </source>
</reference>
<protein>
    <submittedName>
        <fullName evidence="2">Uncharacterized protein</fullName>
    </submittedName>
</protein>
<organism evidence="2 3">
    <name type="scientific">Amycolatopsis silviterrae</name>
    <dbReference type="NCBI Taxonomy" id="1656914"/>
    <lineage>
        <taxon>Bacteria</taxon>
        <taxon>Bacillati</taxon>
        <taxon>Actinomycetota</taxon>
        <taxon>Actinomycetes</taxon>
        <taxon>Pseudonocardiales</taxon>
        <taxon>Pseudonocardiaceae</taxon>
        <taxon>Amycolatopsis</taxon>
    </lineage>
</organism>
<evidence type="ECO:0000313" key="2">
    <source>
        <dbReference type="EMBL" id="MFD2467896.1"/>
    </source>
</evidence>
<keyword evidence="3" id="KW-1185">Reference proteome</keyword>
<feature type="signal peptide" evidence="1">
    <location>
        <begin position="1"/>
        <end position="29"/>
    </location>
</feature>
<name>A0ABW5H4A4_9PSEU</name>
<sequence length="138" mass="14195">MRNRWTARAVFAMAVVSGAALAPAPGAQAAAVDNPVCARNDDPAFAGDVCLFVLEGTGDGDYAEVSWKNLSAHDEGVDLSWLSMPEGTEIPAWHGNLHPGDKVVGKVVTPENVCGSGFVLHFGGVGGRGTTHLCPPGA</sequence>
<dbReference type="Proteomes" id="UP001597483">
    <property type="component" value="Unassembled WGS sequence"/>
</dbReference>
<evidence type="ECO:0000313" key="3">
    <source>
        <dbReference type="Proteomes" id="UP001597483"/>
    </source>
</evidence>
<keyword evidence="1" id="KW-0732">Signal</keyword>
<evidence type="ECO:0000256" key="1">
    <source>
        <dbReference type="SAM" id="SignalP"/>
    </source>
</evidence>
<proteinExistence type="predicted"/>
<gene>
    <name evidence="2" type="ORF">ACFSVL_10850</name>
</gene>